<keyword evidence="3" id="KW-1185">Reference proteome</keyword>
<name>A0AAE1E1R3_9GAST</name>
<dbReference type="EMBL" id="JAWDGP010001519">
    <property type="protein sequence ID" value="KAK3790757.1"/>
    <property type="molecule type" value="Genomic_DNA"/>
</dbReference>
<comment type="caution">
    <text evidence="2">The sequence shown here is derived from an EMBL/GenBank/DDBJ whole genome shotgun (WGS) entry which is preliminary data.</text>
</comment>
<proteinExistence type="predicted"/>
<reference evidence="2" key="1">
    <citation type="journal article" date="2023" name="G3 (Bethesda)">
        <title>A reference genome for the long-term kleptoplast-retaining sea slug Elysia crispata morphotype clarki.</title>
        <authorList>
            <person name="Eastman K.E."/>
            <person name="Pendleton A.L."/>
            <person name="Shaikh M.A."/>
            <person name="Suttiyut T."/>
            <person name="Ogas R."/>
            <person name="Tomko P."/>
            <person name="Gavelis G."/>
            <person name="Widhalm J.R."/>
            <person name="Wisecaver J.H."/>
        </authorList>
    </citation>
    <scope>NUCLEOTIDE SEQUENCE</scope>
    <source>
        <strain evidence="2">ECLA1</strain>
    </source>
</reference>
<evidence type="ECO:0000313" key="2">
    <source>
        <dbReference type="EMBL" id="KAK3790757.1"/>
    </source>
</evidence>
<feature type="region of interest" description="Disordered" evidence="1">
    <location>
        <begin position="1"/>
        <end position="32"/>
    </location>
</feature>
<feature type="compositionally biased region" description="Basic residues" evidence="1">
    <location>
        <begin position="8"/>
        <end position="21"/>
    </location>
</feature>
<protein>
    <submittedName>
        <fullName evidence="2">Uncharacterized protein</fullName>
    </submittedName>
</protein>
<evidence type="ECO:0000256" key="1">
    <source>
        <dbReference type="SAM" id="MobiDB-lite"/>
    </source>
</evidence>
<dbReference type="Proteomes" id="UP001283361">
    <property type="component" value="Unassembled WGS sequence"/>
</dbReference>
<gene>
    <name evidence="2" type="ORF">RRG08_038248</name>
</gene>
<organism evidence="2 3">
    <name type="scientific">Elysia crispata</name>
    <name type="common">lettuce slug</name>
    <dbReference type="NCBI Taxonomy" id="231223"/>
    <lineage>
        <taxon>Eukaryota</taxon>
        <taxon>Metazoa</taxon>
        <taxon>Spiralia</taxon>
        <taxon>Lophotrochozoa</taxon>
        <taxon>Mollusca</taxon>
        <taxon>Gastropoda</taxon>
        <taxon>Heterobranchia</taxon>
        <taxon>Euthyneura</taxon>
        <taxon>Panpulmonata</taxon>
        <taxon>Sacoglossa</taxon>
        <taxon>Placobranchoidea</taxon>
        <taxon>Plakobranchidae</taxon>
        <taxon>Elysia</taxon>
    </lineage>
</organism>
<accession>A0AAE1E1R3</accession>
<sequence>MVNQMCGQKHKNRFLASRQRHPAVPARQETRQDMKQLYKSSLAQENGSSSFLFSLLALSKLFSRLLAQERCGELEGRGEGAGRGSSQKRVLAEVRLFWKILYTSPNEGPINLAWRSLPGLKKKLTDTSSPWSGFSGERPPLEVGGSSVNTTAKSDTNKPDLPIFSPALSMGAKESCN</sequence>
<evidence type="ECO:0000313" key="3">
    <source>
        <dbReference type="Proteomes" id="UP001283361"/>
    </source>
</evidence>
<dbReference type="AlphaFoldDB" id="A0AAE1E1R3"/>
<feature type="region of interest" description="Disordered" evidence="1">
    <location>
        <begin position="128"/>
        <end position="177"/>
    </location>
</feature>